<keyword evidence="4" id="KW-0274">FAD</keyword>
<dbReference type="PRINTS" id="PR01001">
    <property type="entry name" value="FADG3PDH"/>
</dbReference>
<dbReference type="Proteomes" id="UP000596063">
    <property type="component" value="Chromosome"/>
</dbReference>
<evidence type="ECO:0000259" key="6">
    <source>
        <dbReference type="Pfam" id="PF01266"/>
    </source>
</evidence>
<dbReference type="PROSITE" id="PS00978">
    <property type="entry name" value="FAD_G3PDH_2"/>
    <property type="match status" value="1"/>
</dbReference>
<dbReference type="GO" id="GO:0004368">
    <property type="term" value="F:glycerol-3-phosphate dehydrogenase (quinone) activity"/>
    <property type="evidence" value="ECO:0007669"/>
    <property type="project" value="InterPro"/>
</dbReference>
<evidence type="ECO:0000256" key="1">
    <source>
        <dbReference type="ARBA" id="ARBA00001974"/>
    </source>
</evidence>
<dbReference type="InterPro" id="IPR036188">
    <property type="entry name" value="FAD/NAD-bd_sf"/>
</dbReference>
<keyword evidence="3" id="KW-0285">Flavoprotein</keyword>
<evidence type="ECO:0000313" key="8">
    <source>
        <dbReference type="Proteomes" id="UP000596063"/>
    </source>
</evidence>
<dbReference type="Gene3D" id="3.30.9.10">
    <property type="entry name" value="D-Amino Acid Oxidase, subunit A, domain 2"/>
    <property type="match status" value="1"/>
</dbReference>
<dbReference type="SUPFAM" id="SSF51905">
    <property type="entry name" value="FAD/NAD(P)-binding domain"/>
    <property type="match status" value="1"/>
</dbReference>
<name>A0A7T4UQC2_9GAMM</name>
<dbReference type="Pfam" id="PF01266">
    <property type="entry name" value="DAO"/>
    <property type="match status" value="1"/>
</dbReference>
<gene>
    <name evidence="7" type="ORF">I6N98_01250</name>
</gene>
<dbReference type="RefSeq" id="WP_198570022.1">
    <property type="nucleotide sequence ID" value="NZ_CP066167.1"/>
</dbReference>
<dbReference type="GO" id="GO:0046168">
    <property type="term" value="P:glycerol-3-phosphate catabolic process"/>
    <property type="evidence" value="ECO:0007669"/>
    <property type="project" value="TreeGrafter"/>
</dbReference>
<reference evidence="7 8" key="1">
    <citation type="submission" date="2020-12" db="EMBL/GenBank/DDBJ databases">
        <authorList>
            <person name="Shan Y."/>
        </authorList>
    </citation>
    <scope>NUCLEOTIDE SEQUENCE [LARGE SCALE GENOMIC DNA]</scope>
    <source>
        <strain evidence="8">csc3.9</strain>
    </source>
</reference>
<protein>
    <submittedName>
        <fullName evidence="7">FAD-dependent oxidoreductase</fullName>
    </submittedName>
</protein>
<accession>A0A7T4UQC2</accession>
<dbReference type="SUPFAM" id="SSF54373">
    <property type="entry name" value="FAD-linked reductases, C-terminal domain"/>
    <property type="match status" value="1"/>
</dbReference>
<dbReference type="InterPro" id="IPR006076">
    <property type="entry name" value="FAD-dep_OxRdtase"/>
</dbReference>
<sequence length="402" mass="44680">MPEHHNTPEHIDTEVAVIGGGVQGAGIAQAAVAAGYKAAIFERQHWAAGTSRRSSKLIHGGLRYLETGQIPLVYHSLQERAHLLRNAPDLVRPVKFHIPIYRHTRRRAWQIRAGLMLYFLLSGGGKLARFRKLKRSEWSTLDGLDTQNLQAVFQYWDGQTDDRKLTEAVIESAQDMGANTYCPANFLRAEKNALGYLLHLEMNGRSVTCQCRCLINATGPWVNDIAKRIDSGSVAREVDLVKGSHILVNGRLTQGVYYLESPIDQRAVFAMPWGEQTLVGTTEILHEQGADSVEASPEEIHYLQETLRHYFPNADTEVLDAWAGLRVLPRSDESANERDRDTVLHCEPASRPSMVAVYGGKLTSYRHTADRVIKAIKPTLGARPKIADTRFVALAPSSETGA</sequence>
<evidence type="ECO:0000256" key="4">
    <source>
        <dbReference type="ARBA" id="ARBA00022827"/>
    </source>
</evidence>
<keyword evidence="8" id="KW-1185">Reference proteome</keyword>
<dbReference type="InterPro" id="IPR000447">
    <property type="entry name" value="G3P_DH_FAD-dep"/>
</dbReference>
<comment type="similarity">
    <text evidence="2">Belongs to the FAD-dependent glycerol-3-phosphate dehydrogenase family.</text>
</comment>
<organism evidence="7 8">
    <name type="scientific">Spongiibacter nanhainus</name>
    <dbReference type="NCBI Taxonomy" id="2794344"/>
    <lineage>
        <taxon>Bacteria</taxon>
        <taxon>Pseudomonadati</taxon>
        <taxon>Pseudomonadota</taxon>
        <taxon>Gammaproteobacteria</taxon>
        <taxon>Cellvibrionales</taxon>
        <taxon>Spongiibacteraceae</taxon>
        <taxon>Spongiibacter</taxon>
    </lineage>
</organism>
<comment type="cofactor">
    <cofactor evidence="1">
        <name>FAD</name>
        <dbReference type="ChEBI" id="CHEBI:57692"/>
    </cofactor>
</comment>
<dbReference type="KEGG" id="snan:I6N98_01250"/>
<evidence type="ECO:0000256" key="5">
    <source>
        <dbReference type="ARBA" id="ARBA00023002"/>
    </source>
</evidence>
<dbReference type="EMBL" id="CP066167">
    <property type="protein sequence ID" value="QQD18531.1"/>
    <property type="molecule type" value="Genomic_DNA"/>
</dbReference>
<keyword evidence="5" id="KW-0560">Oxidoreductase</keyword>
<evidence type="ECO:0000256" key="3">
    <source>
        <dbReference type="ARBA" id="ARBA00022630"/>
    </source>
</evidence>
<evidence type="ECO:0000313" key="7">
    <source>
        <dbReference type="EMBL" id="QQD18531.1"/>
    </source>
</evidence>
<dbReference type="Gene3D" id="3.50.50.60">
    <property type="entry name" value="FAD/NAD(P)-binding domain"/>
    <property type="match status" value="1"/>
</dbReference>
<dbReference type="PANTHER" id="PTHR11985:SF15">
    <property type="entry name" value="GLYCEROL-3-PHOSPHATE DEHYDROGENASE, MITOCHONDRIAL"/>
    <property type="match status" value="1"/>
</dbReference>
<proteinExistence type="inferred from homology"/>
<dbReference type="PANTHER" id="PTHR11985">
    <property type="entry name" value="GLYCEROL-3-PHOSPHATE DEHYDROGENASE"/>
    <property type="match status" value="1"/>
</dbReference>
<feature type="domain" description="FAD dependent oxidoreductase" evidence="6">
    <location>
        <begin position="15"/>
        <end position="365"/>
    </location>
</feature>
<evidence type="ECO:0000256" key="2">
    <source>
        <dbReference type="ARBA" id="ARBA00007330"/>
    </source>
</evidence>
<dbReference type="AlphaFoldDB" id="A0A7T4UQC2"/>